<evidence type="ECO:0000256" key="3">
    <source>
        <dbReference type="ARBA" id="ARBA00023163"/>
    </source>
</evidence>
<dbReference type="PROSITE" id="PS50949">
    <property type="entry name" value="HTH_GNTR"/>
    <property type="match status" value="1"/>
</dbReference>
<comment type="caution">
    <text evidence="5">The sequence shown here is derived from an EMBL/GenBank/DDBJ whole genome shotgun (WGS) entry which is preliminary data.</text>
</comment>
<dbReference type="CDD" id="cd07377">
    <property type="entry name" value="WHTH_GntR"/>
    <property type="match status" value="1"/>
</dbReference>
<dbReference type="Proteomes" id="UP000179243">
    <property type="component" value="Unassembled WGS sequence"/>
</dbReference>
<dbReference type="Pfam" id="PF00392">
    <property type="entry name" value="GntR"/>
    <property type="match status" value="1"/>
</dbReference>
<dbReference type="InterPro" id="IPR036388">
    <property type="entry name" value="WH-like_DNA-bd_sf"/>
</dbReference>
<dbReference type="SMART" id="SM00345">
    <property type="entry name" value="HTH_GNTR"/>
    <property type="match status" value="1"/>
</dbReference>
<gene>
    <name evidence="5" type="ORF">A2519_01275</name>
</gene>
<keyword evidence="3" id="KW-0804">Transcription</keyword>
<dbReference type="AlphaFoldDB" id="A0A1F7F138"/>
<dbReference type="GO" id="GO:0045892">
    <property type="term" value="P:negative regulation of DNA-templated transcription"/>
    <property type="evidence" value="ECO:0007669"/>
    <property type="project" value="TreeGrafter"/>
</dbReference>
<evidence type="ECO:0000259" key="4">
    <source>
        <dbReference type="PROSITE" id="PS50949"/>
    </source>
</evidence>
<reference evidence="5 6" key="1">
    <citation type="journal article" date="2016" name="Nat. Commun.">
        <title>Thousands of microbial genomes shed light on interconnected biogeochemical processes in an aquifer system.</title>
        <authorList>
            <person name="Anantharaman K."/>
            <person name="Brown C.T."/>
            <person name="Hug L.A."/>
            <person name="Sharon I."/>
            <person name="Castelle C.J."/>
            <person name="Probst A.J."/>
            <person name="Thomas B.C."/>
            <person name="Singh A."/>
            <person name="Wilkins M.J."/>
            <person name="Karaoz U."/>
            <person name="Brodie E.L."/>
            <person name="Williams K.H."/>
            <person name="Hubbard S.S."/>
            <person name="Banfield J.F."/>
        </authorList>
    </citation>
    <scope>NUCLEOTIDE SEQUENCE [LARGE SCALE GENOMIC DNA]</scope>
</reference>
<dbReference type="SUPFAM" id="SSF46785">
    <property type="entry name" value="Winged helix' DNA-binding domain"/>
    <property type="match status" value="1"/>
</dbReference>
<proteinExistence type="predicted"/>
<feature type="domain" description="HTH gntR-type" evidence="4">
    <location>
        <begin position="5"/>
        <end position="73"/>
    </location>
</feature>
<dbReference type="InterPro" id="IPR036390">
    <property type="entry name" value="WH_DNA-bd_sf"/>
</dbReference>
<dbReference type="InterPro" id="IPR000524">
    <property type="entry name" value="Tscrpt_reg_HTH_GntR"/>
</dbReference>
<dbReference type="GO" id="GO:0003700">
    <property type="term" value="F:DNA-binding transcription factor activity"/>
    <property type="evidence" value="ECO:0007669"/>
    <property type="project" value="InterPro"/>
</dbReference>
<keyword evidence="1" id="KW-0805">Transcription regulation</keyword>
<evidence type="ECO:0000256" key="1">
    <source>
        <dbReference type="ARBA" id="ARBA00023015"/>
    </source>
</evidence>
<name>A0A1F7F138_UNCRA</name>
<dbReference type="EMBL" id="MFYX01000150">
    <property type="protein sequence ID" value="OGK00267.1"/>
    <property type="molecule type" value="Genomic_DNA"/>
</dbReference>
<organism evidence="5 6">
    <name type="scientific">Candidatus Raymondbacteria bacterium RIFOXYD12_FULL_49_13</name>
    <dbReference type="NCBI Taxonomy" id="1817890"/>
    <lineage>
        <taxon>Bacteria</taxon>
        <taxon>Raymondiibacteriota</taxon>
    </lineage>
</organism>
<dbReference type="InterPro" id="IPR028082">
    <property type="entry name" value="Peripla_BP_I"/>
</dbReference>
<evidence type="ECO:0000256" key="2">
    <source>
        <dbReference type="ARBA" id="ARBA00023125"/>
    </source>
</evidence>
<dbReference type="Gene3D" id="1.10.10.10">
    <property type="entry name" value="Winged helix-like DNA-binding domain superfamily/Winged helix DNA-binding domain"/>
    <property type="match status" value="1"/>
</dbReference>
<sequence length="369" mass="42187">MNSSKIKYLDIYTRLKEEIESGRYPVNTLLPTSIELSHIYGVSLQTVQKARRLLEVEGLLKGIPAKGTLVTSKTMVHHYYPKSKTPRIGLLAPYMPSAMVGNTYLAGIVQGMQTEMTALKGLIQIISLYGKSSFEIIREINFFKINGLVTIELEDDKLRKEIEVFSMPMVHLEILDSATHWKTIVANHANGGIIALRKLVELGHRNILYLNVFKSRLNKPDQMSQVRWTGIEEEADKISGLEIHKEDVTVGKGSLYIKEQVADILQIHKACTAIISSLFTDHVKDYFETRNISRARKMDFIFYHEDSRPYLINKKPVWICKTDGRTMGRLAVKTLLDTKDTYPKTQYVPMHLDRNVYTVRFLTEYSQGS</sequence>
<evidence type="ECO:0000313" key="6">
    <source>
        <dbReference type="Proteomes" id="UP000179243"/>
    </source>
</evidence>
<accession>A0A1F7F138</accession>
<dbReference type="InterPro" id="IPR050679">
    <property type="entry name" value="Bact_HTH_transcr_reg"/>
</dbReference>
<dbReference type="PANTHER" id="PTHR44846:SF12">
    <property type="entry name" value="HTH-TYPE TRANSCRIPTIONAL REGULATOR TRER"/>
    <property type="match status" value="1"/>
</dbReference>
<dbReference type="PANTHER" id="PTHR44846">
    <property type="entry name" value="MANNOSYL-D-GLYCERATE TRANSPORT/METABOLISM SYSTEM REPRESSOR MNGR-RELATED"/>
    <property type="match status" value="1"/>
</dbReference>
<keyword evidence="2" id="KW-0238">DNA-binding</keyword>
<dbReference type="SUPFAM" id="SSF53822">
    <property type="entry name" value="Periplasmic binding protein-like I"/>
    <property type="match status" value="1"/>
</dbReference>
<dbReference type="GO" id="GO:0003677">
    <property type="term" value="F:DNA binding"/>
    <property type="evidence" value="ECO:0007669"/>
    <property type="project" value="UniProtKB-KW"/>
</dbReference>
<protein>
    <recommendedName>
        <fullName evidence="4">HTH gntR-type domain-containing protein</fullName>
    </recommendedName>
</protein>
<evidence type="ECO:0000313" key="5">
    <source>
        <dbReference type="EMBL" id="OGK00267.1"/>
    </source>
</evidence>
<dbReference type="Gene3D" id="3.40.50.2300">
    <property type="match status" value="2"/>
</dbReference>